<comment type="similarity">
    <text evidence="2 8">Belongs to the PHP hydrolase family. HisK subfamily.</text>
</comment>
<feature type="domain" description="Polymerase/histidinol phosphatase N-terminal" evidence="9">
    <location>
        <begin position="2"/>
        <end position="84"/>
    </location>
</feature>
<dbReference type="UniPathway" id="UPA00031">
    <property type="reaction ID" value="UER00013"/>
</dbReference>
<comment type="caution">
    <text evidence="10">The sequence shown here is derived from an EMBL/GenBank/DDBJ whole genome shotgun (WGS) entry which is preliminary data.</text>
</comment>
<keyword evidence="5 8" id="KW-0378">Hydrolase</keyword>
<protein>
    <recommendedName>
        <fullName evidence="3 8">Histidinol-phosphatase</fullName>
        <shortName evidence="8">HolPase</shortName>
        <ecNumber evidence="3 8">3.1.3.15</ecNumber>
    </recommendedName>
</protein>
<sequence length="261" mass="30617">MFDYHVHSHFSADCDIQMEKMIQNALKKGIMEICFTDHIDFDYPDPDFIFEFDLQTYDQHIHQMREHYGQEIAIKKGVEIGIQPHLIDRYNEVLNEESFDFIICSMHSTAGYDLHSGKFFEGKTLNEAYETYYTELYYCIKSFKNYSVLGHLDLVKRYRYDQNVHHFLEVIEEILKTVITDGKGIEVNTSGYRSGLESGMPDMDILRLYKDLNGEIITIGSDSHTPDTLGYGYQKTVEQLKDIGFTYITTYEKQKPIFHKL</sequence>
<dbReference type="InterPro" id="IPR016195">
    <property type="entry name" value="Pol/histidinol_Pase-like"/>
</dbReference>
<dbReference type="EMBL" id="SMAN01000003">
    <property type="protein sequence ID" value="TCT25490.1"/>
    <property type="molecule type" value="Genomic_DNA"/>
</dbReference>
<proteinExistence type="inferred from homology"/>
<dbReference type="EC" id="3.1.3.15" evidence="3 8"/>
<evidence type="ECO:0000256" key="7">
    <source>
        <dbReference type="ARBA" id="ARBA00049158"/>
    </source>
</evidence>
<evidence type="ECO:0000256" key="6">
    <source>
        <dbReference type="ARBA" id="ARBA00023102"/>
    </source>
</evidence>
<dbReference type="InterPro" id="IPR010140">
    <property type="entry name" value="Histidinol_P_phosphatase_HisJ"/>
</dbReference>
<evidence type="ECO:0000256" key="2">
    <source>
        <dbReference type="ARBA" id="ARBA00009152"/>
    </source>
</evidence>
<dbReference type="RefSeq" id="WP_132370925.1">
    <property type="nucleotide sequence ID" value="NZ_SMAN01000003.1"/>
</dbReference>
<dbReference type="AlphaFoldDB" id="A0A4R3NA22"/>
<dbReference type="SUPFAM" id="SSF89550">
    <property type="entry name" value="PHP domain-like"/>
    <property type="match status" value="1"/>
</dbReference>
<evidence type="ECO:0000313" key="10">
    <source>
        <dbReference type="EMBL" id="TCT25490.1"/>
    </source>
</evidence>
<comment type="catalytic activity">
    <reaction evidence="7 8">
        <text>L-histidinol phosphate + H2O = L-histidinol + phosphate</text>
        <dbReference type="Rhea" id="RHEA:14465"/>
        <dbReference type="ChEBI" id="CHEBI:15377"/>
        <dbReference type="ChEBI" id="CHEBI:43474"/>
        <dbReference type="ChEBI" id="CHEBI:57699"/>
        <dbReference type="ChEBI" id="CHEBI:57980"/>
        <dbReference type="EC" id="3.1.3.15"/>
    </reaction>
</comment>
<evidence type="ECO:0000313" key="11">
    <source>
        <dbReference type="Proteomes" id="UP000294650"/>
    </source>
</evidence>
<accession>A0A4R3NA22</accession>
<evidence type="ECO:0000256" key="8">
    <source>
        <dbReference type="RuleBase" id="RU366003"/>
    </source>
</evidence>
<dbReference type="NCBIfam" id="TIGR01856">
    <property type="entry name" value="hisJ_fam"/>
    <property type="match status" value="1"/>
</dbReference>
<name>A0A4R3NA22_9BACI</name>
<evidence type="ECO:0000259" key="9">
    <source>
        <dbReference type="SMART" id="SM00481"/>
    </source>
</evidence>
<dbReference type="InterPro" id="IPR004013">
    <property type="entry name" value="PHP_dom"/>
</dbReference>
<dbReference type="GO" id="GO:0004401">
    <property type="term" value="F:histidinol-phosphatase activity"/>
    <property type="evidence" value="ECO:0007669"/>
    <property type="project" value="UniProtKB-UniRule"/>
</dbReference>
<dbReference type="PANTHER" id="PTHR21039">
    <property type="entry name" value="HISTIDINOL PHOSPHATASE-RELATED"/>
    <property type="match status" value="1"/>
</dbReference>
<dbReference type="OrthoDB" id="9775255at2"/>
<evidence type="ECO:0000256" key="5">
    <source>
        <dbReference type="ARBA" id="ARBA00022801"/>
    </source>
</evidence>
<keyword evidence="6 8" id="KW-0368">Histidine biosynthesis</keyword>
<comment type="pathway">
    <text evidence="1 8">Amino-acid biosynthesis; L-histidine biosynthesis; L-histidine from 5-phospho-alpha-D-ribose 1-diphosphate: step 8/9.</text>
</comment>
<dbReference type="Proteomes" id="UP000294650">
    <property type="component" value="Unassembled WGS sequence"/>
</dbReference>
<dbReference type="InterPro" id="IPR003141">
    <property type="entry name" value="Pol/His_phosphatase_N"/>
</dbReference>
<evidence type="ECO:0000256" key="3">
    <source>
        <dbReference type="ARBA" id="ARBA00013085"/>
    </source>
</evidence>
<keyword evidence="11" id="KW-1185">Reference proteome</keyword>
<evidence type="ECO:0000256" key="1">
    <source>
        <dbReference type="ARBA" id="ARBA00004970"/>
    </source>
</evidence>
<reference evidence="10 11" key="1">
    <citation type="submission" date="2019-03" db="EMBL/GenBank/DDBJ databases">
        <title>Genomic Encyclopedia of Type Strains, Phase IV (KMG-IV): sequencing the most valuable type-strain genomes for metagenomic binning, comparative biology and taxonomic classification.</title>
        <authorList>
            <person name="Goeker M."/>
        </authorList>
    </citation>
    <scope>NUCLEOTIDE SEQUENCE [LARGE SCALE GENOMIC DNA]</scope>
    <source>
        <strain evidence="10 11">DSM 25894</strain>
    </source>
</reference>
<dbReference type="GO" id="GO:0005737">
    <property type="term" value="C:cytoplasm"/>
    <property type="evidence" value="ECO:0007669"/>
    <property type="project" value="TreeGrafter"/>
</dbReference>
<dbReference type="Pfam" id="PF02811">
    <property type="entry name" value="PHP"/>
    <property type="match status" value="1"/>
</dbReference>
<dbReference type="PANTHER" id="PTHR21039:SF0">
    <property type="entry name" value="HISTIDINOL-PHOSPHATASE"/>
    <property type="match status" value="1"/>
</dbReference>
<keyword evidence="4 8" id="KW-0028">Amino-acid biosynthesis</keyword>
<dbReference type="GO" id="GO:0000105">
    <property type="term" value="P:L-histidine biosynthetic process"/>
    <property type="evidence" value="ECO:0007669"/>
    <property type="project" value="UniProtKB-UniRule"/>
</dbReference>
<dbReference type="Gene3D" id="3.20.20.140">
    <property type="entry name" value="Metal-dependent hydrolases"/>
    <property type="match status" value="1"/>
</dbReference>
<gene>
    <name evidence="10" type="ORF">EDD68_10343</name>
</gene>
<organism evidence="10 11">
    <name type="scientific">Melghiribacillus thermohalophilus</name>
    <dbReference type="NCBI Taxonomy" id="1324956"/>
    <lineage>
        <taxon>Bacteria</taxon>
        <taxon>Bacillati</taxon>
        <taxon>Bacillota</taxon>
        <taxon>Bacilli</taxon>
        <taxon>Bacillales</taxon>
        <taxon>Bacillaceae</taxon>
        <taxon>Melghiribacillus</taxon>
    </lineage>
</organism>
<evidence type="ECO:0000256" key="4">
    <source>
        <dbReference type="ARBA" id="ARBA00022605"/>
    </source>
</evidence>
<dbReference type="SMART" id="SM00481">
    <property type="entry name" value="POLIIIAc"/>
    <property type="match status" value="1"/>
</dbReference>